<organism evidence="2 3">
    <name type="scientific">Streptomyces triticiradicis</name>
    <dbReference type="NCBI Taxonomy" id="2651189"/>
    <lineage>
        <taxon>Bacteria</taxon>
        <taxon>Bacillati</taxon>
        <taxon>Actinomycetota</taxon>
        <taxon>Actinomycetes</taxon>
        <taxon>Kitasatosporales</taxon>
        <taxon>Streptomycetaceae</taxon>
        <taxon>Streptomyces</taxon>
    </lineage>
</organism>
<proteinExistence type="predicted"/>
<protein>
    <recommendedName>
        <fullName evidence="4">Peptidase inhibitor family I36 protein</fullName>
    </recommendedName>
</protein>
<evidence type="ECO:0000256" key="1">
    <source>
        <dbReference type="SAM" id="SignalP"/>
    </source>
</evidence>
<dbReference type="AlphaFoldDB" id="A0A7J5DI92"/>
<reference evidence="2 3" key="1">
    <citation type="submission" date="2019-09" db="EMBL/GenBank/DDBJ databases">
        <title>Isolation and identification of active actinomycetes.</title>
        <authorList>
            <person name="Yu Z."/>
            <person name="Han C."/>
            <person name="Yu B."/>
        </authorList>
    </citation>
    <scope>NUCLEOTIDE SEQUENCE [LARGE SCALE GENOMIC DNA]</scope>
    <source>
        <strain evidence="2 3">NEAU-H2</strain>
    </source>
</reference>
<feature type="signal peptide" evidence="1">
    <location>
        <begin position="1"/>
        <end position="28"/>
    </location>
</feature>
<accession>A0A7J5DI92</accession>
<keyword evidence="3" id="KW-1185">Reference proteome</keyword>
<dbReference type="EMBL" id="WBKG01000008">
    <property type="protein sequence ID" value="KAB1988383.1"/>
    <property type="molecule type" value="Genomic_DNA"/>
</dbReference>
<evidence type="ECO:0000313" key="3">
    <source>
        <dbReference type="Proteomes" id="UP000442990"/>
    </source>
</evidence>
<feature type="chain" id="PRO_5029860404" description="Peptidase inhibitor family I36 protein" evidence="1">
    <location>
        <begin position="29"/>
        <end position="116"/>
    </location>
</feature>
<gene>
    <name evidence="2" type="ORF">F8144_12115</name>
</gene>
<name>A0A7J5DI92_9ACTN</name>
<comment type="caution">
    <text evidence="2">The sequence shown here is derived from an EMBL/GenBank/DDBJ whole genome shotgun (WGS) entry which is preliminary data.</text>
</comment>
<sequence length="116" mass="12049">MSMLKKSLTMAAVTGALLGGTFVTPAAAADPNTCPKGYACGWTGANRTGERHVNSLTPGCYPLQRVNRSVSNQTSYRVVLWHVTGGCGSGTKLATLNPGTYADNPGAVTGIEVYKI</sequence>
<evidence type="ECO:0008006" key="4">
    <source>
        <dbReference type="Google" id="ProtNLM"/>
    </source>
</evidence>
<evidence type="ECO:0000313" key="2">
    <source>
        <dbReference type="EMBL" id="KAB1988383.1"/>
    </source>
</evidence>
<dbReference type="Proteomes" id="UP000442990">
    <property type="component" value="Unassembled WGS sequence"/>
</dbReference>
<keyword evidence="1" id="KW-0732">Signal</keyword>
<dbReference type="Pfam" id="PF03995">
    <property type="entry name" value="Inhibitor_I36"/>
    <property type="match status" value="1"/>
</dbReference>